<evidence type="ECO:0000313" key="4">
    <source>
        <dbReference type="Proteomes" id="UP000530234"/>
    </source>
</evidence>
<feature type="region of interest" description="Disordered" evidence="1">
    <location>
        <begin position="1"/>
        <end position="25"/>
    </location>
</feature>
<dbReference type="RefSeq" id="WP_182665763.1">
    <property type="nucleotide sequence ID" value="NZ_VKHS01000509.1"/>
</dbReference>
<reference evidence="4" key="1">
    <citation type="submission" date="2019-10" db="EMBL/GenBank/DDBJ databases">
        <title>Streptomyces sp. nov., a novel actinobacterium isolated from alkaline environment.</title>
        <authorList>
            <person name="Golinska P."/>
        </authorList>
    </citation>
    <scope>NUCLEOTIDE SEQUENCE [LARGE SCALE GENOMIC DNA]</scope>
    <source>
        <strain evidence="4">DSM 42108</strain>
    </source>
</reference>
<comment type="caution">
    <text evidence="3">The sequence shown here is derived from an EMBL/GenBank/DDBJ whole genome shotgun (WGS) entry which is preliminary data.</text>
</comment>
<keyword evidence="4" id="KW-1185">Reference proteome</keyword>
<protein>
    <submittedName>
        <fullName evidence="3">Uncharacterized protein</fullName>
    </submittedName>
</protein>
<proteinExistence type="predicted"/>
<evidence type="ECO:0000256" key="1">
    <source>
        <dbReference type="SAM" id="MobiDB-lite"/>
    </source>
</evidence>
<feature type="transmembrane region" description="Helical" evidence="2">
    <location>
        <begin position="88"/>
        <end position="110"/>
    </location>
</feature>
<keyword evidence="2" id="KW-1133">Transmembrane helix</keyword>
<feature type="transmembrane region" description="Helical" evidence="2">
    <location>
        <begin position="149"/>
        <end position="171"/>
    </location>
</feature>
<evidence type="ECO:0000313" key="3">
    <source>
        <dbReference type="EMBL" id="MBB0231416.1"/>
    </source>
</evidence>
<keyword evidence="2" id="KW-0472">Membrane</keyword>
<dbReference type="Proteomes" id="UP000530234">
    <property type="component" value="Unassembled WGS sequence"/>
</dbReference>
<dbReference type="EMBL" id="VKHS01000509">
    <property type="protein sequence ID" value="MBB0231416.1"/>
    <property type="molecule type" value="Genomic_DNA"/>
</dbReference>
<feature type="transmembrane region" description="Helical" evidence="2">
    <location>
        <begin position="57"/>
        <end position="76"/>
    </location>
</feature>
<name>A0A7W3T691_9ACTN</name>
<organism evidence="3 4">
    <name type="scientific">Streptomyces calidiresistens</name>
    <dbReference type="NCBI Taxonomy" id="1485586"/>
    <lineage>
        <taxon>Bacteria</taxon>
        <taxon>Bacillati</taxon>
        <taxon>Actinomycetota</taxon>
        <taxon>Actinomycetes</taxon>
        <taxon>Kitasatosporales</taxon>
        <taxon>Streptomycetaceae</taxon>
        <taxon>Streptomyces</taxon>
    </lineage>
</organism>
<evidence type="ECO:0000256" key="2">
    <source>
        <dbReference type="SAM" id="Phobius"/>
    </source>
</evidence>
<keyword evidence="2" id="KW-0812">Transmembrane</keyword>
<accession>A0A7W3T691</accession>
<gene>
    <name evidence="3" type="ORF">FOE67_18360</name>
</gene>
<dbReference type="AlphaFoldDB" id="A0A7W3T691"/>
<sequence length="179" mass="19257">MTGRSGTRTTGGDGRTGSPPRKTRAQRFREDVGFAALLTLFFGVPGVLAMWTWHPLLIFPAVLLIQWVARWLGPLLRGRRGLARVSVAVAWLLGLVLSGAVVAFGVNLLLDIDPGCVPSETVRCNLVIDGRVVGEADASHAQGVRVQQVLISVSIILLGAVPFLALLRVGYRALRSRAR</sequence>
<feature type="transmembrane region" description="Helical" evidence="2">
    <location>
        <begin position="32"/>
        <end position="51"/>
    </location>
</feature>